<keyword evidence="3 8" id="KW-0808">Transferase</keyword>
<evidence type="ECO:0000256" key="5">
    <source>
        <dbReference type="ARBA" id="ARBA00022723"/>
    </source>
</evidence>
<dbReference type="SUPFAM" id="SSF47802">
    <property type="entry name" value="DNA polymerase beta, N-terminal domain-like"/>
    <property type="match status" value="1"/>
</dbReference>
<evidence type="ECO:0000313" key="12">
    <source>
        <dbReference type="Proteomes" id="UP000663866"/>
    </source>
</evidence>
<protein>
    <recommendedName>
        <fullName evidence="8">DNA polymerase</fullName>
        <ecNumber evidence="8">2.7.7.7</ecNumber>
    </recommendedName>
</protein>
<dbReference type="Gene3D" id="1.10.150.110">
    <property type="entry name" value="DNA polymerase beta, N-terminal domain-like"/>
    <property type="match status" value="1"/>
</dbReference>
<evidence type="ECO:0000256" key="8">
    <source>
        <dbReference type="RuleBase" id="RU366014"/>
    </source>
</evidence>
<feature type="domain" description="DNA polymerase lambda fingers" evidence="9">
    <location>
        <begin position="117"/>
        <end position="163"/>
    </location>
</feature>
<evidence type="ECO:0000259" key="10">
    <source>
        <dbReference type="Pfam" id="PF14716"/>
    </source>
</evidence>
<feature type="domain" description="Crossover junction endonuclease MUS81-like HHH" evidence="10">
    <location>
        <begin position="29"/>
        <end position="99"/>
    </location>
</feature>
<dbReference type="FunFam" id="1.10.150.20:FF:000010">
    <property type="entry name" value="DNA polymerase lambda"/>
    <property type="match status" value="1"/>
</dbReference>
<dbReference type="FunFam" id="1.10.150.110:FF:000005">
    <property type="entry name" value="DNA polymerase POL4"/>
    <property type="match status" value="1"/>
</dbReference>
<keyword evidence="8" id="KW-0234">DNA repair</keyword>
<keyword evidence="8" id="KW-0227">DNA damage</keyword>
<dbReference type="InterPro" id="IPR022312">
    <property type="entry name" value="DNA_pol_X"/>
</dbReference>
<dbReference type="Proteomes" id="UP000663866">
    <property type="component" value="Unassembled WGS sequence"/>
</dbReference>
<feature type="non-terminal residue" evidence="11">
    <location>
        <position position="1"/>
    </location>
</feature>
<keyword evidence="12" id="KW-1185">Reference proteome</keyword>
<dbReference type="InterPro" id="IPR027421">
    <property type="entry name" value="DNA_pol_lamdba_lyase_dom_sf"/>
</dbReference>
<dbReference type="EMBL" id="CAJOBG010054218">
    <property type="protein sequence ID" value="CAF4506973.1"/>
    <property type="molecule type" value="Genomic_DNA"/>
</dbReference>
<keyword evidence="5" id="KW-0479">Metal-binding</keyword>
<dbReference type="InterPro" id="IPR010996">
    <property type="entry name" value="HHH_MUS81"/>
</dbReference>
<dbReference type="Pfam" id="PF10391">
    <property type="entry name" value="DNA_pol_lambd_f"/>
    <property type="match status" value="1"/>
</dbReference>
<feature type="non-terminal residue" evidence="11">
    <location>
        <position position="178"/>
    </location>
</feature>
<name>A0A820VTP9_9BILA</name>
<evidence type="ECO:0000259" key="9">
    <source>
        <dbReference type="Pfam" id="PF10391"/>
    </source>
</evidence>
<dbReference type="InterPro" id="IPR002008">
    <property type="entry name" value="DNA_pol_X_beta-like"/>
</dbReference>
<comment type="function">
    <text evidence="8">DNA polymerase that functions in several pathways of DNA repair. Involved in base excision repair (BER) responsible for repair of lesions that give rise to abasic (AP) sites in DNA. Also contributes to DNA double-strand break repair by non-homologous end joining and homologous recombination. Has both template-dependent and template-independent (terminal transferase) DNA polymerase activities. Has also a 5'-deoxyribose-5-phosphate lyase (dRP lyase) activity.</text>
</comment>
<dbReference type="GO" id="GO:0046872">
    <property type="term" value="F:metal ion binding"/>
    <property type="evidence" value="ECO:0007669"/>
    <property type="project" value="UniProtKB-UniRule"/>
</dbReference>
<evidence type="ECO:0000313" key="11">
    <source>
        <dbReference type="EMBL" id="CAF4506973.1"/>
    </source>
</evidence>
<comment type="similarity">
    <text evidence="2 8">Belongs to the DNA polymerase type-X family.</text>
</comment>
<evidence type="ECO:0000256" key="7">
    <source>
        <dbReference type="PIRSR" id="PIRSR622312-50"/>
    </source>
</evidence>
<proteinExistence type="inferred from homology"/>
<evidence type="ECO:0000256" key="1">
    <source>
        <dbReference type="ARBA" id="ARBA00004123"/>
    </source>
</evidence>
<sequence>TLAGKEITFAKGNWMCCESSALPVDPVNNPNQAVIDKLQEMANLYRNSNDKWRAYGYQKAISTLKKCHKPATTYEEIRMLPGIGSRLAEKIVEIMETGSMIKLEEYQTDADIAAMDLFGQIWGIGPAQAKRWVDLGYRTLDDLRTKARLTHNQMIGLKYYSEFLERIPREEVSQIENV</sequence>
<dbReference type="Gene3D" id="1.10.150.20">
    <property type="entry name" value="5' to 3' exonuclease, C-terminal subdomain"/>
    <property type="match status" value="1"/>
</dbReference>
<gene>
    <name evidence="11" type="ORF">OVN521_LOCUS41092</name>
</gene>
<dbReference type="PANTHER" id="PTHR11276">
    <property type="entry name" value="DNA POLYMERASE TYPE-X FAMILY MEMBER"/>
    <property type="match status" value="1"/>
</dbReference>
<keyword evidence="4 8" id="KW-0548">Nucleotidyltransferase</keyword>
<dbReference type="GO" id="GO:0006303">
    <property type="term" value="P:double-strand break repair via nonhomologous end joining"/>
    <property type="evidence" value="ECO:0007669"/>
    <property type="project" value="TreeGrafter"/>
</dbReference>
<dbReference type="GO" id="GO:0003887">
    <property type="term" value="F:DNA-directed DNA polymerase activity"/>
    <property type="evidence" value="ECO:0007669"/>
    <property type="project" value="UniProtKB-UniRule"/>
</dbReference>
<comment type="caution">
    <text evidence="11">The sequence shown here is derived from an EMBL/GenBank/DDBJ whole genome shotgun (WGS) entry which is preliminary data.</text>
</comment>
<keyword evidence="6 8" id="KW-0539">Nucleus</keyword>
<dbReference type="GO" id="GO:0003677">
    <property type="term" value="F:DNA binding"/>
    <property type="evidence" value="ECO:0007669"/>
    <property type="project" value="UniProtKB-UniRule"/>
</dbReference>
<feature type="active site" description="Nucleophile; Schiff-base intermediate with DNA; for 5'-dRP lyase activity" evidence="7">
    <location>
        <position position="90"/>
    </location>
</feature>
<evidence type="ECO:0000256" key="4">
    <source>
        <dbReference type="ARBA" id="ARBA00022695"/>
    </source>
</evidence>
<dbReference type="SUPFAM" id="SSF81585">
    <property type="entry name" value="PsbU/PolX domain-like"/>
    <property type="match status" value="1"/>
</dbReference>
<dbReference type="PRINTS" id="PR00870">
    <property type="entry name" value="DNAPOLXBETA"/>
</dbReference>
<evidence type="ECO:0000256" key="2">
    <source>
        <dbReference type="ARBA" id="ARBA00008323"/>
    </source>
</evidence>
<dbReference type="PANTHER" id="PTHR11276:SF28">
    <property type="entry name" value="DNA POLYMERASE LAMBDA"/>
    <property type="match status" value="1"/>
</dbReference>
<reference evidence="11" key="1">
    <citation type="submission" date="2021-02" db="EMBL/GenBank/DDBJ databases">
        <authorList>
            <person name="Nowell W R."/>
        </authorList>
    </citation>
    <scope>NUCLEOTIDE SEQUENCE</scope>
</reference>
<dbReference type="Pfam" id="PF14716">
    <property type="entry name" value="HHH_8"/>
    <property type="match status" value="1"/>
</dbReference>
<evidence type="ECO:0000256" key="6">
    <source>
        <dbReference type="ARBA" id="ARBA00023242"/>
    </source>
</evidence>
<dbReference type="AlphaFoldDB" id="A0A820VTP9"/>
<keyword evidence="8" id="KW-0239">DNA-directed DNA polymerase</keyword>
<comment type="catalytic activity">
    <reaction evidence="8">
        <text>DNA(n) + a 2'-deoxyribonucleoside 5'-triphosphate = DNA(n+1) + diphosphate</text>
        <dbReference type="Rhea" id="RHEA:22508"/>
        <dbReference type="Rhea" id="RHEA-COMP:17339"/>
        <dbReference type="Rhea" id="RHEA-COMP:17340"/>
        <dbReference type="ChEBI" id="CHEBI:33019"/>
        <dbReference type="ChEBI" id="CHEBI:61560"/>
        <dbReference type="ChEBI" id="CHEBI:173112"/>
        <dbReference type="EC" id="2.7.7.7"/>
    </reaction>
</comment>
<dbReference type="GO" id="GO:0005634">
    <property type="term" value="C:nucleus"/>
    <property type="evidence" value="ECO:0007669"/>
    <property type="project" value="UniProtKB-SubCell"/>
</dbReference>
<organism evidence="11 12">
    <name type="scientific">Rotaria magnacalcarata</name>
    <dbReference type="NCBI Taxonomy" id="392030"/>
    <lineage>
        <taxon>Eukaryota</taxon>
        <taxon>Metazoa</taxon>
        <taxon>Spiralia</taxon>
        <taxon>Gnathifera</taxon>
        <taxon>Rotifera</taxon>
        <taxon>Eurotatoria</taxon>
        <taxon>Bdelloidea</taxon>
        <taxon>Philodinida</taxon>
        <taxon>Philodinidae</taxon>
        <taxon>Rotaria</taxon>
    </lineage>
</organism>
<dbReference type="EC" id="2.7.7.7" evidence="8"/>
<accession>A0A820VTP9</accession>
<evidence type="ECO:0000256" key="3">
    <source>
        <dbReference type="ARBA" id="ARBA00022679"/>
    </source>
</evidence>
<dbReference type="InterPro" id="IPR018944">
    <property type="entry name" value="DNA_pol_lambd_fingers_domain"/>
</dbReference>
<comment type="subcellular location">
    <subcellularLocation>
        <location evidence="1 8">Nucleus</location>
    </subcellularLocation>
</comment>